<feature type="domain" description="PARG catalytic Macro" evidence="4">
    <location>
        <begin position="71"/>
        <end position="263"/>
    </location>
</feature>
<dbReference type="GO" id="GO:0005634">
    <property type="term" value="C:nucleus"/>
    <property type="evidence" value="ECO:0007669"/>
    <property type="project" value="TreeGrafter"/>
</dbReference>
<evidence type="ECO:0000313" key="6">
    <source>
        <dbReference type="Proteomes" id="UP000039865"/>
    </source>
</evidence>
<dbReference type="EMBL" id="CCKQ01019530">
    <property type="protein sequence ID" value="CDW91549.1"/>
    <property type="molecule type" value="Genomic_DNA"/>
</dbReference>
<dbReference type="InParanoid" id="A0A078BAY4"/>
<name>A0A078BAY4_STYLE</name>
<dbReference type="PANTHER" id="PTHR12837:SF0">
    <property type="entry name" value="POLY(ADP-RIBOSE) GLYCOHYDROLASE"/>
    <property type="match status" value="1"/>
</dbReference>
<dbReference type="InterPro" id="IPR046372">
    <property type="entry name" value="PARG_cat_C"/>
</dbReference>
<feature type="region of interest" description="Disordered" evidence="3">
    <location>
        <begin position="405"/>
        <end position="441"/>
    </location>
</feature>
<dbReference type="InterPro" id="IPR007724">
    <property type="entry name" value="Poly_GlycHdrlase"/>
</dbReference>
<feature type="active site" evidence="1">
    <location>
        <position position="119"/>
    </location>
</feature>
<evidence type="ECO:0000256" key="1">
    <source>
        <dbReference type="PIRSR" id="PIRSR607724-1"/>
    </source>
</evidence>
<feature type="binding site" evidence="2">
    <location>
        <position position="117"/>
    </location>
    <ligand>
        <name>substrate</name>
    </ligand>
</feature>
<feature type="binding site" evidence="2">
    <location>
        <position position="103"/>
    </location>
    <ligand>
        <name>substrate</name>
    </ligand>
</feature>
<dbReference type="Pfam" id="PF05028">
    <property type="entry name" value="PARG_cat_C"/>
    <property type="match status" value="1"/>
</dbReference>
<dbReference type="GO" id="GO:0009225">
    <property type="term" value="P:nucleotide-sugar metabolic process"/>
    <property type="evidence" value="ECO:0007669"/>
    <property type="project" value="TreeGrafter"/>
</dbReference>
<dbReference type="AlphaFoldDB" id="A0A078BAY4"/>
<proteinExistence type="predicted"/>
<dbReference type="GO" id="GO:0004649">
    <property type="term" value="F:poly(ADP-ribose) glycohydrolase activity"/>
    <property type="evidence" value="ECO:0007669"/>
    <property type="project" value="InterPro"/>
</dbReference>
<feature type="active site" evidence="1">
    <location>
        <position position="100"/>
    </location>
</feature>
<dbReference type="PANTHER" id="PTHR12837">
    <property type="entry name" value="POLY ADP-RIBOSE GLYCOHYDROLASE"/>
    <property type="match status" value="1"/>
</dbReference>
<accession>A0A078BAY4</accession>
<feature type="active site" evidence="1">
    <location>
        <position position="118"/>
    </location>
</feature>
<dbReference type="OrthoDB" id="1937899at2759"/>
<dbReference type="GO" id="GO:0006282">
    <property type="term" value="P:regulation of DNA repair"/>
    <property type="evidence" value="ECO:0007669"/>
    <property type="project" value="InterPro"/>
</dbReference>
<gene>
    <name evidence="5" type="primary">Contig19115.g20269</name>
    <name evidence="5" type="ORF">STYLEM_20705</name>
</gene>
<dbReference type="GO" id="GO:0005975">
    <property type="term" value="P:carbohydrate metabolic process"/>
    <property type="evidence" value="ECO:0007669"/>
    <property type="project" value="InterPro"/>
</dbReference>
<evidence type="ECO:0000313" key="5">
    <source>
        <dbReference type="EMBL" id="CDW91549.1"/>
    </source>
</evidence>
<evidence type="ECO:0000256" key="2">
    <source>
        <dbReference type="PIRSR" id="PIRSR607724-2"/>
    </source>
</evidence>
<protein>
    <submittedName>
        <fullName evidence="5">Poly adp-ribose</fullName>
    </submittedName>
</protein>
<dbReference type="GO" id="GO:0005737">
    <property type="term" value="C:cytoplasm"/>
    <property type="evidence" value="ECO:0007669"/>
    <property type="project" value="TreeGrafter"/>
</dbReference>
<dbReference type="GO" id="GO:1990966">
    <property type="term" value="P:ATP generation from poly-ADP-D-ribose"/>
    <property type="evidence" value="ECO:0007669"/>
    <property type="project" value="TreeGrafter"/>
</dbReference>
<evidence type="ECO:0000256" key="3">
    <source>
        <dbReference type="SAM" id="MobiDB-lite"/>
    </source>
</evidence>
<evidence type="ECO:0000259" key="4">
    <source>
        <dbReference type="Pfam" id="PF05028"/>
    </source>
</evidence>
<organism evidence="5 6">
    <name type="scientific">Stylonychia lemnae</name>
    <name type="common">Ciliate</name>
    <dbReference type="NCBI Taxonomy" id="5949"/>
    <lineage>
        <taxon>Eukaryota</taxon>
        <taxon>Sar</taxon>
        <taxon>Alveolata</taxon>
        <taxon>Ciliophora</taxon>
        <taxon>Intramacronucleata</taxon>
        <taxon>Spirotrichea</taxon>
        <taxon>Stichotrichia</taxon>
        <taxon>Sporadotrichida</taxon>
        <taxon>Oxytrichidae</taxon>
        <taxon>Stylonychinae</taxon>
        <taxon>Stylonychia</taxon>
    </lineage>
</organism>
<keyword evidence="6" id="KW-1185">Reference proteome</keyword>
<sequence length="441" mass="51128">MYIRDINPGRHGPLISKIPFLINYFEKEMQINQPGSIYGAQGGYNKSHPQSIVIKRNLIEKETYKYFGQNFWEDQQEKMNTVFIDHNLKIEDQDESLIVDFANAYIGGGTLGKGAAQEEILFLIFPQAIISMLICEKMDINEAILIQNVRRYANYSGYSSTLQYHDMNSFHKNVIRKDIIAMDAIQYYDGRNYSQYRSENFIQELNKCYIAFRCIEQCRLSKISSGRWGCGAFKGDPQLKFLLQWIAASLVKKHLIFATINDNRGLEKLNEVIMALSRKQIKDVFGYLVKYSQGNQGQHDLFNTILWMANQTKLNDPYSNKLNDPYSDKLNSYSQIKYEKISNFDQRLSAHDQSSKIIQINKRSQTIGQNGKNNGLAFGQNNKQNSNNYEQQVNYDFKVLNAQNKQKNEQDNWRYDQNNSKGIGTMLSPIRQTRGNTKKQN</sequence>
<feature type="binding site" evidence="2">
    <location>
        <position position="158"/>
    </location>
    <ligand>
        <name>substrate</name>
    </ligand>
</feature>
<dbReference type="Proteomes" id="UP000039865">
    <property type="component" value="Unassembled WGS sequence"/>
</dbReference>
<reference evidence="5 6" key="1">
    <citation type="submission" date="2014-06" db="EMBL/GenBank/DDBJ databases">
        <authorList>
            <person name="Swart Estienne"/>
        </authorList>
    </citation>
    <scope>NUCLEOTIDE SEQUENCE [LARGE SCALE GENOMIC DNA]</scope>
    <source>
        <strain evidence="5 6">130c</strain>
    </source>
</reference>